<evidence type="ECO:0000313" key="5">
    <source>
        <dbReference type="EnsemblMetazoa" id="AALFPA23_024502.P36519"/>
    </source>
</evidence>
<accession>A0ABM2A4Y2</accession>
<dbReference type="GeneID" id="109412769"/>
<dbReference type="RefSeq" id="XP_062709975.1">
    <property type="nucleotide sequence ID" value="XM_062853991.1"/>
</dbReference>
<organism evidence="5 6">
    <name type="scientific">Aedes albopictus</name>
    <name type="common">Asian tiger mosquito</name>
    <name type="synonym">Stegomyia albopicta</name>
    <dbReference type="NCBI Taxonomy" id="7160"/>
    <lineage>
        <taxon>Eukaryota</taxon>
        <taxon>Metazoa</taxon>
        <taxon>Ecdysozoa</taxon>
        <taxon>Arthropoda</taxon>
        <taxon>Hexapoda</taxon>
        <taxon>Insecta</taxon>
        <taxon>Pterygota</taxon>
        <taxon>Neoptera</taxon>
        <taxon>Endopterygota</taxon>
        <taxon>Diptera</taxon>
        <taxon>Nematocera</taxon>
        <taxon>Culicoidea</taxon>
        <taxon>Culicidae</taxon>
        <taxon>Culicinae</taxon>
        <taxon>Aedini</taxon>
        <taxon>Aedes</taxon>
        <taxon>Stegomyia</taxon>
    </lineage>
</organism>
<proteinExistence type="predicted"/>
<dbReference type="RefSeq" id="XP_062709974.1">
    <property type="nucleotide sequence ID" value="XM_062853990.1"/>
</dbReference>
<evidence type="ECO:0000313" key="6">
    <source>
        <dbReference type="Proteomes" id="UP000069940"/>
    </source>
</evidence>
<dbReference type="Gene3D" id="3.80.10.10">
    <property type="entry name" value="Ribonuclease Inhibitor"/>
    <property type="match status" value="1"/>
</dbReference>
<keyword evidence="2 4" id="KW-0732">Signal</keyword>
<evidence type="ECO:0000256" key="4">
    <source>
        <dbReference type="SAM" id="SignalP"/>
    </source>
</evidence>
<dbReference type="EnsemblMetazoa" id="AALFPA23_024502.R36524">
    <property type="protein sequence ID" value="AALFPA23_024502.P36524"/>
    <property type="gene ID" value="AALFPA23_024502"/>
</dbReference>
<dbReference type="RefSeq" id="XP_062709976.1">
    <property type="nucleotide sequence ID" value="XM_062853992.1"/>
</dbReference>
<dbReference type="EnsemblMetazoa" id="AALFPA23_024502.R36521">
    <property type="protein sequence ID" value="AALFPA23_024502.P36521"/>
    <property type="gene ID" value="AALFPA23_024502"/>
</dbReference>
<reference evidence="5" key="2">
    <citation type="submission" date="2025-05" db="UniProtKB">
        <authorList>
            <consortium name="EnsemblMetazoa"/>
        </authorList>
    </citation>
    <scope>IDENTIFICATION</scope>
    <source>
        <strain evidence="5">Foshan</strain>
    </source>
</reference>
<dbReference type="RefSeq" id="XP_062709978.1">
    <property type="nucleotide sequence ID" value="XM_062853994.1"/>
</dbReference>
<dbReference type="InterPro" id="IPR003591">
    <property type="entry name" value="Leu-rich_rpt_typical-subtyp"/>
</dbReference>
<dbReference type="RefSeq" id="XP_029728023.2">
    <property type="nucleotide sequence ID" value="XM_029872163.2"/>
</dbReference>
<dbReference type="PANTHER" id="PTHR24373">
    <property type="entry name" value="SLIT RELATED LEUCINE-RICH REPEAT NEURONAL PROTEIN"/>
    <property type="match status" value="1"/>
</dbReference>
<dbReference type="RefSeq" id="XP_062709977.1">
    <property type="nucleotide sequence ID" value="XM_062853993.1"/>
</dbReference>
<name>A0ABM2A4Y2_AEDAL</name>
<evidence type="ECO:0008006" key="7">
    <source>
        <dbReference type="Google" id="ProtNLM"/>
    </source>
</evidence>
<dbReference type="EnsemblMetazoa" id="AALFPA23_024502.R36519">
    <property type="protein sequence ID" value="AALFPA23_024502.P36519"/>
    <property type="gene ID" value="AALFPA23_024502"/>
</dbReference>
<reference evidence="6" key="1">
    <citation type="journal article" date="2015" name="Proc. Natl. Acad. Sci. U.S.A.">
        <title>Genome sequence of the Asian Tiger mosquito, Aedes albopictus, reveals insights into its biology, genetics, and evolution.</title>
        <authorList>
            <person name="Chen X.G."/>
            <person name="Jiang X."/>
            <person name="Gu J."/>
            <person name="Xu M."/>
            <person name="Wu Y."/>
            <person name="Deng Y."/>
            <person name="Zhang C."/>
            <person name="Bonizzoni M."/>
            <person name="Dermauw W."/>
            <person name="Vontas J."/>
            <person name="Armbruster P."/>
            <person name="Huang X."/>
            <person name="Yang Y."/>
            <person name="Zhang H."/>
            <person name="He W."/>
            <person name="Peng H."/>
            <person name="Liu Y."/>
            <person name="Wu K."/>
            <person name="Chen J."/>
            <person name="Lirakis M."/>
            <person name="Topalis P."/>
            <person name="Van Leeuwen T."/>
            <person name="Hall A.B."/>
            <person name="Jiang X."/>
            <person name="Thorpe C."/>
            <person name="Mueller R.L."/>
            <person name="Sun C."/>
            <person name="Waterhouse R.M."/>
            <person name="Yan G."/>
            <person name="Tu Z.J."/>
            <person name="Fang X."/>
            <person name="James A.A."/>
        </authorList>
    </citation>
    <scope>NUCLEOTIDE SEQUENCE [LARGE SCALE GENOMIC DNA]</scope>
    <source>
        <strain evidence="6">Foshan</strain>
    </source>
</reference>
<dbReference type="EnsemblMetazoa" id="AALFPA23_024502.R36522">
    <property type="protein sequence ID" value="AALFPA23_024502.P36522"/>
    <property type="gene ID" value="AALFPA23_024502"/>
</dbReference>
<dbReference type="PANTHER" id="PTHR24373:SF261">
    <property type="entry name" value="VASORIN"/>
    <property type="match status" value="1"/>
</dbReference>
<sequence length="269" mass="30535">MFSILIMIGILSICIGSIARDENITFVDYCFRNLLSFTITDLPHPVSEIIYLSLRGNNLQRFPNNILKLSSLERLILSENPQITFPLDGSPFLISRSLIDLDCECCGIKAITTRSLRGLPHLETLRLPNNTIQIIEKRAFRHNPNIRMLDLRQNKLTSLPMTILIGLHKMKKLDLSENRDLAPQKDQPFLVSNSLEILKCNNCGFSTAQEVTFSKLANLKKLHLAGNSLLMTPCFLPFPTVLGVHLMKVITDCQRYLENNCYPIVIIQN</sequence>
<feature type="chain" id="PRO_5045023704" description="Leucine-rich repeat protein" evidence="4">
    <location>
        <begin position="20"/>
        <end position="269"/>
    </location>
</feature>
<evidence type="ECO:0000256" key="3">
    <source>
        <dbReference type="ARBA" id="ARBA00022737"/>
    </source>
</evidence>
<keyword evidence="6" id="KW-1185">Reference proteome</keyword>
<dbReference type="InterPro" id="IPR050328">
    <property type="entry name" value="Dev_Immune_Receptor"/>
</dbReference>
<protein>
    <recommendedName>
        <fullName evidence="7">Leucine-rich repeat protein</fullName>
    </recommendedName>
</protein>
<dbReference type="EnsemblMetazoa" id="AALFPA23_024502.R36520">
    <property type="protein sequence ID" value="AALFPA23_024502.P36520"/>
    <property type="gene ID" value="AALFPA23_024502"/>
</dbReference>
<evidence type="ECO:0000256" key="2">
    <source>
        <dbReference type="ARBA" id="ARBA00022729"/>
    </source>
</evidence>
<feature type="signal peptide" evidence="4">
    <location>
        <begin position="1"/>
        <end position="19"/>
    </location>
</feature>
<dbReference type="InterPro" id="IPR032675">
    <property type="entry name" value="LRR_dom_sf"/>
</dbReference>
<dbReference type="EnsemblMetazoa" id="AALFPA23_024502.R36523">
    <property type="protein sequence ID" value="AALFPA23_024502.P36523"/>
    <property type="gene ID" value="AALFPA23_024502"/>
</dbReference>
<dbReference type="Proteomes" id="UP000069940">
    <property type="component" value="Unassembled WGS sequence"/>
</dbReference>
<dbReference type="SUPFAM" id="SSF52058">
    <property type="entry name" value="L domain-like"/>
    <property type="match status" value="1"/>
</dbReference>
<dbReference type="EnsemblMetazoa" id="AALFPA23_024502.R36525">
    <property type="protein sequence ID" value="AALFPA23_024502.P36525"/>
    <property type="gene ID" value="AALFPA23_024502"/>
</dbReference>
<dbReference type="InterPro" id="IPR001611">
    <property type="entry name" value="Leu-rich_rpt"/>
</dbReference>
<keyword evidence="1" id="KW-0433">Leucine-rich repeat</keyword>
<keyword evidence="3" id="KW-0677">Repeat</keyword>
<dbReference type="Pfam" id="PF13855">
    <property type="entry name" value="LRR_8"/>
    <property type="match status" value="1"/>
</dbReference>
<evidence type="ECO:0000256" key="1">
    <source>
        <dbReference type="ARBA" id="ARBA00022614"/>
    </source>
</evidence>
<dbReference type="RefSeq" id="XP_062709973.1">
    <property type="nucleotide sequence ID" value="XM_062853989.1"/>
</dbReference>
<dbReference type="SMART" id="SM00369">
    <property type="entry name" value="LRR_TYP"/>
    <property type="match status" value="4"/>
</dbReference>